<keyword evidence="3" id="KW-0418">Kinase</keyword>
<dbReference type="PANTHER" id="PTHR10584">
    <property type="entry name" value="SUGAR KINASE"/>
    <property type="match status" value="1"/>
</dbReference>
<dbReference type="SUPFAM" id="SSF53613">
    <property type="entry name" value="Ribokinase-like"/>
    <property type="match status" value="1"/>
</dbReference>
<dbReference type="Pfam" id="PF00294">
    <property type="entry name" value="PfkB"/>
    <property type="match status" value="1"/>
</dbReference>
<gene>
    <name evidence="5" type="ORF">A3207_04175</name>
</gene>
<organism evidence="5 6">
    <name type="scientific">Candidatus Methanomassiliicoccus intestinalis</name>
    <dbReference type="NCBI Taxonomy" id="1406512"/>
    <lineage>
        <taxon>Archaea</taxon>
        <taxon>Methanobacteriati</taxon>
        <taxon>Thermoplasmatota</taxon>
        <taxon>Thermoplasmata</taxon>
        <taxon>Methanomassiliicoccales</taxon>
        <taxon>Methanomassiliicoccaceae</taxon>
        <taxon>Methanomassiliicoccus</taxon>
    </lineage>
</organism>
<dbReference type="EMBL" id="LVVT01000022">
    <property type="protein sequence ID" value="TQS81605.1"/>
    <property type="molecule type" value="Genomic_DNA"/>
</dbReference>
<keyword evidence="2" id="KW-0808">Transferase</keyword>
<dbReference type="InterPro" id="IPR002139">
    <property type="entry name" value="Ribo/fructo_kinase"/>
</dbReference>
<dbReference type="AlphaFoldDB" id="A0A8J8PCG6"/>
<dbReference type="PANTHER" id="PTHR10584:SF166">
    <property type="entry name" value="RIBOKINASE"/>
    <property type="match status" value="1"/>
</dbReference>
<protein>
    <recommendedName>
        <fullName evidence="4">Carbohydrate kinase PfkB domain-containing protein</fullName>
    </recommendedName>
</protein>
<evidence type="ECO:0000256" key="2">
    <source>
        <dbReference type="ARBA" id="ARBA00022679"/>
    </source>
</evidence>
<dbReference type="PRINTS" id="PR00990">
    <property type="entry name" value="RIBOKINASE"/>
</dbReference>
<name>A0A8J8PCG6_9ARCH</name>
<comment type="similarity">
    <text evidence="1">Belongs to the carbohydrate kinase PfkB family.</text>
</comment>
<dbReference type="Gene3D" id="3.40.1190.20">
    <property type="match status" value="1"/>
</dbReference>
<accession>A0A8J8PCG6</accession>
<dbReference type="InterPro" id="IPR029056">
    <property type="entry name" value="Ribokinase-like"/>
</dbReference>
<evidence type="ECO:0000313" key="5">
    <source>
        <dbReference type="EMBL" id="TQS81605.1"/>
    </source>
</evidence>
<proteinExistence type="inferred from homology"/>
<dbReference type="Proteomes" id="UP000752814">
    <property type="component" value="Unassembled WGS sequence"/>
</dbReference>
<sequence>MSPFLCVYGHICLDQIVSLEKLPEPNTSINITEIKRYFGGTGSNLAAISSSLGVPTALCAYVGSDFPREFRSFLESKKIDMSDVEVMDDYESPTVMVVSDKKQNQIAYVYQGPMKDMERFPVKLNSAKNSEMIHFGTGSPVYYLKAMHALDGSKKIALDPAQEIHNVWNAEKFNEALPYAGTFFCNENELKTALRYTELKTAEDLLDIVDMIVNTRGSEGTVIYTKKETIRIPAVKTKVIDPTGAGDAFRGGFYAGIYRKKSLEESAACGNAAASFILQSNGAVSNIPSWDAVEKKSAEILDLMKR</sequence>
<dbReference type="CDD" id="cd01942">
    <property type="entry name" value="ribokinase_group_A"/>
    <property type="match status" value="1"/>
</dbReference>
<evidence type="ECO:0000256" key="3">
    <source>
        <dbReference type="ARBA" id="ARBA00022777"/>
    </source>
</evidence>
<evidence type="ECO:0000256" key="1">
    <source>
        <dbReference type="ARBA" id="ARBA00010688"/>
    </source>
</evidence>
<evidence type="ECO:0000313" key="6">
    <source>
        <dbReference type="Proteomes" id="UP000752814"/>
    </source>
</evidence>
<comment type="caution">
    <text evidence="5">The sequence shown here is derived from an EMBL/GenBank/DDBJ whole genome shotgun (WGS) entry which is preliminary data.</text>
</comment>
<dbReference type="InterPro" id="IPR011611">
    <property type="entry name" value="PfkB_dom"/>
</dbReference>
<evidence type="ECO:0000259" key="4">
    <source>
        <dbReference type="Pfam" id="PF00294"/>
    </source>
</evidence>
<reference evidence="5" key="1">
    <citation type="submission" date="2016-03" db="EMBL/GenBank/DDBJ databases">
        <authorList>
            <person name="Borrel G."/>
            <person name="Mccann A."/>
            <person name="O'Toole P.W."/>
        </authorList>
    </citation>
    <scope>NUCLEOTIDE SEQUENCE</scope>
    <source>
        <strain evidence="5">183</strain>
    </source>
</reference>
<dbReference type="GO" id="GO:0006796">
    <property type="term" value="P:phosphate-containing compound metabolic process"/>
    <property type="evidence" value="ECO:0007669"/>
    <property type="project" value="UniProtKB-ARBA"/>
</dbReference>
<dbReference type="RefSeq" id="WP_400195406.1">
    <property type="nucleotide sequence ID" value="NZ_CAYAYE010000017.1"/>
</dbReference>
<dbReference type="GO" id="GO:0016301">
    <property type="term" value="F:kinase activity"/>
    <property type="evidence" value="ECO:0007669"/>
    <property type="project" value="UniProtKB-KW"/>
</dbReference>
<feature type="domain" description="Carbohydrate kinase PfkB" evidence="4">
    <location>
        <begin position="4"/>
        <end position="289"/>
    </location>
</feature>